<organism evidence="6 7">
    <name type="scientific">Hyaloperonospora brassicae</name>
    <name type="common">Brassica downy mildew</name>
    <name type="synonym">Peronospora brassicae</name>
    <dbReference type="NCBI Taxonomy" id="162125"/>
    <lineage>
        <taxon>Eukaryota</taxon>
        <taxon>Sar</taxon>
        <taxon>Stramenopiles</taxon>
        <taxon>Oomycota</taxon>
        <taxon>Peronosporomycetes</taxon>
        <taxon>Peronosporales</taxon>
        <taxon>Peronosporaceae</taxon>
        <taxon>Hyaloperonospora</taxon>
    </lineage>
</organism>
<keyword evidence="4" id="KW-0539">Nucleus</keyword>
<dbReference type="GO" id="GO:0034715">
    <property type="term" value="C:pICln-Sm protein complex"/>
    <property type="evidence" value="ECO:0007669"/>
    <property type="project" value="TreeGrafter"/>
</dbReference>
<reference evidence="6" key="1">
    <citation type="submission" date="2022-12" db="EMBL/GenBank/DDBJ databases">
        <authorList>
            <person name="Webb A."/>
        </authorList>
    </citation>
    <scope>NUCLEOTIDE SEQUENCE</scope>
    <source>
        <strain evidence="6">Hp1</strain>
    </source>
</reference>
<dbReference type="GO" id="GO:0045292">
    <property type="term" value="P:mRNA cis splicing, via spliceosome"/>
    <property type="evidence" value="ECO:0007669"/>
    <property type="project" value="TreeGrafter"/>
</dbReference>
<protein>
    <recommendedName>
        <fullName evidence="8">Chloride conductance regulatory protein ICln</fullName>
    </recommendedName>
</protein>
<dbReference type="PANTHER" id="PTHR21399:SF0">
    <property type="entry name" value="METHYLOSOME SUBUNIT PICLN"/>
    <property type="match status" value="1"/>
</dbReference>
<evidence type="ECO:0000256" key="4">
    <source>
        <dbReference type="ARBA" id="ARBA00023242"/>
    </source>
</evidence>
<comment type="subcellular location">
    <subcellularLocation>
        <location evidence="2">Cytoplasm</location>
    </subcellularLocation>
    <subcellularLocation>
        <location evidence="1">Nucleus</location>
    </subcellularLocation>
</comment>
<evidence type="ECO:0008006" key="8">
    <source>
        <dbReference type="Google" id="ProtNLM"/>
    </source>
</evidence>
<comment type="caution">
    <text evidence="6">The sequence shown here is derived from an EMBL/GenBank/DDBJ whole genome shotgun (WGS) entry which is preliminary data.</text>
</comment>
<dbReference type="InterPro" id="IPR039924">
    <property type="entry name" value="ICln/Lot5/Saf5"/>
</dbReference>
<evidence type="ECO:0000256" key="1">
    <source>
        <dbReference type="ARBA" id="ARBA00004123"/>
    </source>
</evidence>
<evidence type="ECO:0000256" key="3">
    <source>
        <dbReference type="ARBA" id="ARBA00022490"/>
    </source>
</evidence>
<dbReference type="InterPro" id="IPR011993">
    <property type="entry name" value="PH-like_dom_sf"/>
</dbReference>
<dbReference type="PANTHER" id="PTHR21399">
    <property type="entry name" value="CHLORIDE CONDUCTANCE REGULATORY PROTEIN ICLN"/>
    <property type="match status" value="1"/>
</dbReference>
<keyword evidence="3" id="KW-0963">Cytoplasm</keyword>
<dbReference type="Gene3D" id="2.30.29.30">
    <property type="entry name" value="Pleckstrin-homology domain (PH domain)/Phosphotyrosine-binding domain (PTB)"/>
    <property type="match status" value="1"/>
</dbReference>
<accession>A0AAV0T9B2</accession>
<evidence type="ECO:0000313" key="7">
    <source>
        <dbReference type="Proteomes" id="UP001162031"/>
    </source>
</evidence>
<dbReference type="GO" id="GO:0005681">
    <property type="term" value="C:spliceosomal complex"/>
    <property type="evidence" value="ECO:0007669"/>
    <property type="project" value="TreeGrafter"/>
</dbReference>
<dbReference type="EMBL" id="CANTFL010000138">
    <property type="protein sequence ID" value="CAI5715120.1"/>
    <property type="molecule type" value="Genomic_DNA"/>
</dbReference>
<name>A0AAV0T9B2_HYABA</name>
<evidence type="ECO:0000313" key="6">
    <source>
        <dbReference type="EMBL" id="CAI5715120.1"/>
    </source>
</evidence>
<proteinExistence type="predicted"/>
<feature type="region of interest" description="Disordered" evidence="5">
    <location>
        <begin position="47"/>
        <end position="66"/>
    </location>
</feature>
<keyword evidence="7" id="KW-1185">Reference proteome</keyword>
<dbReference type="GO" id="GO:0000387">
    <property type="term" value="P:spliceosomal snRNP assembly"/>
    <property type="evidence" value="ECO:0007669"/>
    <property type="project" value="TreeGrafter"/>
</dbReference>
<sequence length="215" mass="23178">MNVLTVSDLNDEHAPLLRTGADDVEEFLLATFADIELYAAVSSASSAASSDPISDDDVDRDASTLPHNGSSGTLFVTTSRVVWIGAAVGPRVGYAWEMASVTLHAISRDPAAFPTPCVYCQMSSQDVSEVHFVPADDHTLQEVFRALCKSAEMNPDEDEDNEDDGWICDEEEVADGARAAQLAAHFDSMLQVPPELEHCGTELGQFDDAIEESLL</sequence>
<dbReference type="Pfam" id="PF03517">
    <property type="entry name" value="Voldacs"/>
    <property type="match status" value="1"/>
</dbReference>
<dbReference type="GO" id="GO:0005829">
    <property type="term" value="C:cytosol"/>
    <property type="evidence" value="ECO:0007669"/>
    <property type="project" value="TreeGrafter"/>
</dbReference>
<dbReference type="Proteomes" id="UP001162031">
    <property type="component" value="Unassembled WGS sequence"/>
</dbReference>
<gene>
    <name evidence="6" type="ORF">HBR001_LOCUS1374</name>
</gene>
<evidence type="ECO:0000256" key="2">
    <source>
        <dbReference type="ARBA" id="ARBA00004496"/>
    </source>
</evidence>
<evidence type="ECO:0000256" key="5">
    <source>
        <dbReference type="SAM" id="MobiDB-lite"/>
    </source>
</evidence>
<dbReference type="AlphaFoldDB" id="A0AAV0T9B2"/>